<evidence type="ECO:0000256" key="2">
    <source>
        <dbReference type="SAM" id="Phobius"/>
    </source>
</evidence>
<proteinExistence type="predicted"/>
<keyword evidence="4" id="KW-1185">Reference proteome</keyword>
<evidence type="ECO:0000313" key="3">
    <source>
        <dbReference type="EMBL" id="ACS85890.1"/>
    </source>
</evidence>
<dbReference type="EMBL" id="CP001654">
    <property type="protein sequence ID" value="ACS85890.1"/>
    <property type="molecule type" value="Genomic_DNA"/>
</dbReference>
<dbReference type="KEGG" id="dda:Dd703_2103"/>
<keyword evidence="2" id="KW-1133">Transmembrane helix</keyword>
<feature type="compositionally biased region" description="Polar residues" evidence="1">
    <location>
        <begin position="167"/>
        <end position="176"/>
    </location>
</feature>
<dbReference type="HOGENOM" id="CLU_376309_0_0_6"/>
<dbReference type="AlphaFoldDB" id="C6C6Z6"/>
<protein>
    <recommendedName>
        <fullName evidence="5">Phage tail tape measure protein</fullName>
    </recommendedName>
</protein>
<evidence type="ECO:0008006" key="5">
    <source>
        <dbReference type="Google" id="ProtNLM"/>
    </source>
</evidence>
<feature type="transmembrane region" description="Helical" evidence="2">
    <location>
        <begin position="509"/>
        <end position="542"/>
    </location>
</feature>
<name>C6C6Z6_MUSP7</name>
<feature type="region of interest" description="Disordered" evidence="1">
    <location>
        <begin position="144"/>
        <end position="186"/>
    </location>
</feature>
<feature type="compositionally biased region" description="Polar residues" evidence="1">
    <location>
        <begin position="149"/>
        <end position="158"/>
    </location>
</feature>
<feature type="compositionally biased region" description="Polar residues" evidence="1">
    <location>
        <begin position="114"/>
        <end position="126"/>
    </location>
</feature>
<dbReference type="RefSeq" id="WP_015853799.1">
    <property type="nucleotide sequence ID" value="NC_012880.1"/>
</dbReference>
<feature type="region of interest" description="Disordered" evidence="1">
    <location>
        <begin position="83"/>
        <end position="127"/>
    </location>
</feature>
<gene>
    <name evidence="3" type="ordered locus">Dd703_2103</name>
</gene>
<dbReference type="Proteomes" id="UP000002734">
    <property type="component" value="Chromosome"/>
</dbReference>
<keyword evidence="2" id="KW-0472">Membrane</keyword>
<evidence type="ECO:0000313" key="4">
    <source>
        <dbReference type="Proteomes" id="UP000002734"/>
    </source>
</evidence>
<reference evidence="3" key="1">
    <citation type="submission" date="2009-06" db="EMBL/GenBank/DDBJ databases">
        <title>Complete sequence of Dickeya dadantii Ech703.</title>
        <authorList>
            <consortium name="US DOE Joint Genome Institute"/>
            <person name="Lucas S."/>
            <person name="Copeland A."/>
            <person name="Lapidus A."/>
            <person name="Glavina del Rio T."/>
            <person name="Dalin E."/>
            <person name="Tice H."/>
            <person name="Bruce D."/>
            <person name="Goodwin L."/>
            <person name="Pitluck S."/>
            <person name="Chertkov O."/>
            <person name="Brettin T."/>
            <person name="Detter J.C."/>
            <person name="Han C."/>
            <person name="Larimer F."/>
            <person name="Land M."/>
            <person name="Hauser L."/>
            <person name="Kyrpides N."/>
            <person name="Mikhailova N."/>
            <person name="Balakrishnan V."/>
            <person name="Glasner J."/>
            <person name="Perna N.T."/>
        </authorList>
    </citation>
    <scope>NUCLEOTIDE SEQUENCE [LARGE SCALE GENOMIC DNA]</scope>
    <source>
        <strain evidence="3">Ech703</strain>
    </source>
</reference>
<dbReference type="STRING" id="579405.Dd703_2103"/>
<accession>C6C6Z6</accession>
<keyword evidence="2" id="KW-0812">Transmembrane</keyword>
<sequence>MSKLASLSGLLTQAAHISDQLYLAQTGMASANKDERSFSQRMDALASLIEGAAKQTDDLVDLANKTKDTTLAGKKVVRRYQAINRLNRMKTPVPADNASTSSSSPDQPPIKNAPQASPKTGNSSGRTKVALRYQAIKRLNEIKSLVPADNTSTPLSSPDQPPIKNAPQASPKTGNPSGRILAQAGKSGDIVKDFGNKGAELTKGLHQKYTELRTLFTPEQTLPASVNDTSTLSNASSALATTAIQPAVQPQIQQPLPSNENPSPKYDSDTSVITNSLQQVRLAFALLRAELTYLSDTIAGTLQYSKTSVDDFRTTLLAVEPAAKAANLAVAPAKTIPNIFPNNQGTDGGSNRAPDAQNKAASTVLMNSDQQNALTQHGLTAAPSTEPTNTALNMLKPALTINCLCTSAQQSAIDASGISGSQSANISAGNTLARQESSASSLSKAAQQCQASLQSCTQTAPGLLDTIDSVLSTSENIFSVIGSIGSFVSIVAGNVGNLIAIFEFLSPLFMVIGGTIISAISAISLPIIGIIALVAAGAALIYKYWQPIGAFLSGVFDGFVAAFSPLQGVFEQLRIPFDALFKLVGGLFNYFKDLISPIKMSQEQLGEFRQAGEIVGRVLGDILMAPINAIKWILDKIEITKNALLWLAGKSATKAEDKPELPLPDGERIVPNYNAITSGNNSKSYSDNSVINNNIQITVPPGYSDEQVKQHINSALNDQAQRKQDMQLGSMSAGLLD</sequence>
<evidence type="ECO:0000256" key="1">
    <source>
        <dbReference type="SAM" id="MobiDB-lite"/>
    </source>
</evidence>
<dbReference type="eggNOG" id="COG5283">
    <property type="taxonomic scope" value="Bacteria"/>
</dbReference>
<organism evidence="3 4">
    <name type="scientific">Musicola paradisiaca (strain Ech703)</name>
    <name type="common">Dickeya paradisiaca</name>
    <name type="synonym">Dickeya dadantii</name>
    <dbReference type="NCBI Taxonomy" id="579405"/>
    <lineage>
        <taxon>Bacteria</taxon>
        <taxon>Pseudomonadati</taxon>
        <taxon>Pseudomonadota</taxon>
        <taxon>Gammaproteobacteria</taxon>
        <taxon>Enterobacterales</taxon>
        <taxon>Pectobacteriaceae</taxon>
        <taxon>Musicola</taxon>
    </lineage>
</organism>
<feature type="transmembrane region" description="Helical" evidence="2">
    <location>
        <begin position="548"/>
        <end position="566"/>
    </location>
</feature>